<dbReference type="InterPro" id="IPR013783">
    <property type="entry name" value="Ig-like_fold"/>
</dbReference>
<gene>
    <name evidence="2" type="ORF">NCTC13296_00698</name>
</gene>
<dbReference type="OrthoDB" id="3212034at2"/>
<dbReference type="AlphaFoldDB" id="A0A379LV33"/>
<keyword evidence="3" id="KW-1185">Reference proteome</keyword>
<protein>
    <submittedName>
        <fullName evidence="2">Uncharacterized protein</fullName>
    </submittedName>
</protein>
<dbReference type="Gene3D" id="2.60.40.10">
    <property type="entry name" value="Immunoglobulins"/>
    <property type="match status" value="1"/>
</dbReference>
<accession>A0A379LV33</accession>
<name>A0A379LV33_9NOCA</name>
<proteinExistence type="predicted"/>
<dbReference type="Proteomes" id="UP000254569">
    <property type="component" value="Unassembled WGS sequence"/>
</dbReference>
<reference evidence="2 3" key="1">
    <citation type="submission" date="2018-06" db="EMBL/GenBank/DDBJ databases">
        <authorList>
            <consortium name="Pathogen Informatics"/>
            <person name="Doyle S."/>
        </authorList>
    </citation>
    <scope>NUCLEOTIDE SEQUENCE [LARGE SCALE GENOMIC DNA]</scope>
    <source>
        <strain evidence="2 3">NCTC13296</strain>
    </source>
</reference>
<evidence type="ECO:0000313" key="3">
    <source>
        <dbReference type="Proteomes" id="UP000254569"/>
    </source>
</evidence>
<dbReference type="GO" id="GO:0005975">
    <property type="term" value="P:carbohydrate metabolic process"/>
    <property type="evidence" value="ECO:0007669"/>
    <property type="project" value="UniProtKB-ARBA"/>
</dbReference>
<dbReference type="RefSeq" id="WP_064064904.1">
    <property type="nucleotide sequence ID" value="NZ_LPZN01000050.1"/>
</dbReference>
<evidence type="ECO:0000256" key="1">
    <source>
        <dbReference type="SAM" id="MobiDB-lite"/>
    </source>
</evidence>
<organism evidence="2 3">
    <name type="scientific">Rhodococcus gordoniae</name>
    <dbReference type="NCBI Taxonomy" id="223392"/>
    <lineage>
        <taxon>Bacteria</taxon>
        <taxon>Bacillati</taxon>
        <taxon>Actinomycetota</taxon>
        <taxon>Actinomycetes</taxon>
        <taxon>Mycobacteriales</taxon>
        <taxon>Nocardiaceae</taxon>
        <taxon>Rhodococcus</taxon>
    </lineage>
</organism>
<feature type="region of interest" description="Disordered" evidence="1">
    <location>
        <begin position="78"/>
        <end position="121"/>
    </location>
</feature>
<sequence length="121" mass="12139">MGTEDLQVTSLELEGPNVAGFDYSGDCSSVVSGSSCSLLVTIYSAVDEGEFDAVLVINQNLPGPPTYVTLSGAASCTTESSNGDDCGGVTTGSSPSVPSTPGVSDRVPVSTSSEDDLVPEP</sequence>
<dbReference type="EMBL" id="UGVI01000001">
    <property type="protein sequence ID" value="SUE13869.1"/>
    <property type="molecule type" value="Genomic_DNA"/>
</dbReference>
<feature type="compositionally biased region" description="Low complexity" evidence="1">
    <location>
        <begin position="91"/>
        <end position="104"/>
    </location>
</feature>
<evidence type="ECO:0000313" key="2">
    <source>
        <dbReference type="EMBL" id="SUE13869.1"/>
    </source>
</evidence>